<sequence>MNDPDTGTPMERIALQRDNQQWVFDWMVKETGRVYHFQPDGRGDLPRAVRSHAMISKHLGQAGARLEKLAHEESAAGHQHTAADLYYRAALSFMAAQHTVFGNSPEKIHLHGSLLRCYDQVRSHAPYRIEHIDVEWNGVTVSGNLHLAPAEGPAPCVFFIPGCDVTKESWPNPAFNQAAQRGMHVFSFDGPGQGESNLRGIKLEADSYEHAASAAVGMLLARPEISRIGVYGLSFGSFWALRLAALDDRITAVAAPWATYCDLNYLMTQESPRFKQLFAYLTQARDEAELDAVTSRMTLLDHVGRITVPTLLVSGEYDPRSPLEAVYEMYDAMRAPAELWVYADQFHHTSMSGGSRRALWEADVHATTCDWLRDRFDGRPQPHAGEVLYLESGRTGPYSPDAPAKRHWYEG</sequence>
<reference evidence="3 4" key="1">
    <citation type="submission" date="2020-03" db="EMBL/GenBank/DDBJ databases">
        <title>WGS of actinomycetes isolated from Thailand.</title>
        <authorList>
            <person name="Thawai C."/>
        </authorList>
    </citation>
    <scope>NUCLEOTIDE SEQUENCE [LARGE SCALE GENOMIC DNA]</scope>
    <source>
        <strain evidence="3 4">PRB2-1</strain>
    </source>
</reference>
<dbReference type="InterPro" id="IPR029058">
    <property type="entry name" value="AB_hydrolase_fold"/>
</dbReference>
<evidence type="ECO:0000256" key="1">
    <source>
        <dbReference type="ARBA" id="ARBA00008645"/>
    </source>
</evidence>
<comment type="similarity">
    <text evidence="1">Belongs to the AB hydrolase superfamily.</text>
</comment>
<evidence type="ECO:0000256" key="2">
    <source>
        <dbReference type="ARBA" id="ARBA00022801"/>
    </source>
</evidence>
<evidence type="ECO:0000313" key="4">
    <source>
        <dbReference type="Proteomes" id="UP000734511"/>
    </source>
</evidence>
<dbReference type="RefSeq" id="WP_167985654.1">
    <property type="nucleotide sequence ID" value="NZ_JAATEJ010000024.1"/>
</dbReference>
<dbReference type="Proteomes" id="UP000734511">
    <property type="component" value="Unassembled WGS sequence"/>
</dbReference>
<keyword evidence="4" id="KW-1185">Reference proteome</keyword>
<dbReference type="PANTHER" id="PTHR22946:SF12">
    <property type="entry name" value="CONIDIAL PIGMENT BIOSYNTHESIS PROTEIN AYG1 (AFU_ORTHOLOGUE AFUA_2G17550)"/>
    <property type="match status" value="1"/>
</dbReference>
<gene>
    <name evidence="3" type="ORF">HCN08_25870</name>
</gene>
<proteinExistence type="inferred from homology"/>
<accession>A0ABX0ZU98</accession>
<name>A0ABX0ZU98_9ACTN</name>
<dbReference type="EMBL" id="JAATEJ010000024">
    <property type="protein sequence ID" value="NJP46806.1"/>
    <property type="molecule type" value="Genomic_DNA"/>
</dbReference>
<dbReference type="Pfam" id="PF06500">
    <property type="entry name" value="FrsA-like"/>
    <property type="match status" value="1"/>
</dbReference>
<dbReference type="Gene3D" id="1.20.1440.110">
    <property type="entry name" value="acylaminoacyl peptidase"/>
    <property type="match status" value="1"/>
</dbReference>
<dbReference type="PANTHER" id="PTHR22946">
    <property type="entry name" value="DIENELACTONE HYDROLASE DOMAIN-CONTAINING PROTEIN-RELATED"/>
    <property type="match status" value="1"/>
</dbReference>
<dbReference type="InterPro" id="IPR010520">
    <property type="entry name" value="FrsA-like"/>
</dbReference>
<organism evidence="3 4">
    <name type="scientific">Actinacidiphila epipremni</name>
    <dbReference type="NCBI Taxonomy" id="2053013"/>
    <lineage>
        <taxon>Bacteria</taxon>
        <taxon>Bacillati</taxon>
        <taxon>Actinomycetota</taxon>
        <taxon>Actinomycetes</taxon>
        <taxon>Kitasatosporales</taxon>
        <taxon>Streptomycetaceae</taxon>
        <taxon>Actinacidiphila</taxon>
    </lineage>
</organism>
<dbReference type="GO" id="GO:0016787">
    <property type="term" value="F:hydrolase activity"/>
    <property type="evidence" value="ECO:0007669"/>
    <property type="project" value="UniProtKB-KW"/>
</dbReference>
<dbReference type="Gene3D" id="3.40.50.1820">
    <property type="entry name" value="alpha/beta hydrolase"/>
    <property type="match status" value="1"/>
</dbReference>
<keyword evidence="2 3" id="KW-0378">Hydrolase</keyword>
<dbReference type="SUPFAM" id="SSF53474">
    <property type="entry name" value="alpha/beta-Hydrolases"/>
    <property type="match status" value="1"/>
</dbReference>
<comment type="caution">
    <text evidence="3">The sequence shown here is derived from an EMBL/GenBank/DDBJ whole genome shotgun (WGS) entry which is preliminary data.</text>
</comment>
<protein>
    <submittedName>
        <fullName evidence="3">Alpha/beta hydrolase</fullName>
    </submittedName>
</protein>
<evidence type="ECO:0000313" key="3">
    <source>
        <dbReference type="EMBL" id="NJP46806.1"/>
    </source>
</evidence>
<dbReference type="InterPro" id="IPR050261">
    <property type="entry name" value="FrsA_esterase"/>
</dbReference>